<dbReference type="AlphaFoldDB" id="A0A8H5GFF2"/>
<gene>
    <name evidence="2" type="ORF">D9756_000887</name>
</gene>
<dbReference type="OrthoDB" id="2554293at2759"/>
<evidence type="ECO:0000313" key="3">
    <source>
        <dbReference type="Proteomes" id="UP000559027"/>
    </source>
</evidence>
<reference evidence="2 3" key="1">
    <citation type="journal article" date="2020" name="ISME J.">
        <title>Uncovering the hidden diversity of litter-decomposition mechanisms in mushroom-forming fungi.</title>
        <authorList>
            <person name="Floudas D."/>
            <person name="Bentzer J."/>
            <person name="Ahren D."/>
            <person name="Johansson T."/>
            <person name="Persson P."/>
            <person name="Tunlid A."/>
        </authorList>
    </citation>
    <scope>NUCLEOTIDE SEQUENCE [LARGE SCALE GENOMIC DNA]</scope>
    <source>
        <strain evidence="2 3">CBS 146.42</strain>
    </source>
</reference>
<dbReference type="Proteomes" id="UP000559027">
    <property type="component" value="Unassembled WGS sequence"/>
</dbReference>
<dbReference type="EMBL" id="JAACJO010000001">
    <property type="protein sequence ID" value="KAF5363780.1"/>
    <property type="molecule type" value="Genomic_DNA"/>
</dbReference>
<protein>
    <submittedName>
        <fullName evidence="2">Uncharacterized protein</fullName>
    </submittedName>
</protein>
<keyword evidence="3" id="KW-1185">Reference proteome</keyword>
<accession>A0A8H5GFF2</accession>
<keyword evidence="1" id="KW-0812">Transmembrane</keyword>
<feature type="transmembrane region" description="Helical" evidence="1">
    <location>
        <begin position="255"/>
        <end position="280"/>
    </location>
</feature>
<keyword evidence="1" id="KW-1133">Transmembrane helix</keyword>
<comment type="caution">
    <text evidence="2">The sequence shown here is derived from an EMBL/GenBank/DDBJ whole genome shotgun (WGS) entry which is preliminary data.</text>
</comment>
<evidence type="ECO:0000256" key="1">
    <source>
        <dbReference type="SAM" id="Phobius"/>
    </source>
</evidence>
<keyword evidence="1" id="KW-0472">Membrane</keyword>
<evidence type="ECO:0000313" key="2">
    <source>
        <dbReference type="EMBL" id="KAF5363780.1"/>
    </source>
</evidence>
<organism evidence="2 3">
    <name type="scientific">Leucocoprinus leucothites</name>
    <dbReference type="NCBI Taxonomy" id="201217"/>
    <lineage>
        <taxon>Eukaryota</taxon>
        <taxon>Fungi</taxon>
        <taxon>Dikarya</taxon>
        <taxon>Basidiomycota</taxon>
        <taxon>Agaricomycotina</taxon>
        <taxon>Agaricomycetes</taxon>
        <taxon>Agaricomycetidae</taxon>
        <taxon>Agaricales</taxon>
        <taxon>Agaricineae</taxon>
        <taxon>Agaricaceae</taxon>
        <taxon>Leucocoprinus</taxon>
    </lineage>
</organism>
<proteinExistence type="predicted"/>
<name>A0A8H5GFF2_9AGAR</name>
<sequence>MQCIWKAFSRSSTSSLGRVSTYFPRNKFAPWASPHNRTSLSSRITANFPRNLNTATLTSPSEFSPSSAEFTSLFPHSSQTSPPSRLALSATNAVHMALRAHSFEDAVTIVNTVRYATLPEEQRQDKAWESIKRLQVAIPLGVSPRVPAHALLHGLVRNGLMQQASHIATSMMTSGIRVRGRTLERITDGLAKAATVKDTARKTNDACLRNHMEGLLTGPEILRLDFHRPSNPNTAFALRLWLAARNSRSHRTRSMFNTLITLCLINGEIIVASLLFGLLVKDWEFRSKSLASHCDETLPEASSKPYEKVKRFYFDNLSNKDLKPIPEMLNTIISPIEERLKQATPDDVDSPAFQEALQALAVLGAPLNDRQLPFSHVCNLLKALYQCPKVENWVWVMGTNGPIHVPAYEYYHRTLLHLAEKPPTHQPLHPCTFVLKYPKPESLGQRRKGAKLIRSITFTPPHPQSHMQPPLGATSYTSLIHYALRHRFSPTLAKQIFEHMTVERVPPLPITPQIRNVLLRAASLYRQRDITGDIAQVLRKHGIEPVDHGAISTRTSSKPPRTIKDTFDVMQPPSDISLDKISKDPTTLSTYLSTLISCGQPDMVVQAMRLLLPFFQIDHTRRRAKLDDNLKRKWKESLILAMEFGPRVLSVFLQALIKGGHSRDAHALFTLTNCASHASQRVSTVKGKRTWRWRVPVAIYTQMLQVYKSEFDFYSRRLLLGERALYILLRNAENVYRMAKNDMLRDPSRGARLDSRLYNAMLKILSQTLPVKCYSIREMRFRLVEYRREYAKTGFVDNRGRVQLLEEVVADMTSAGYPIPLGFHHLFLTDGVGIMDSSHDLPELDRHPVCSRKSLTHTPYTLPVSRRKLLPPRLSRRAIYNMYRSRKAKRSEMCHVLNRVEK</sequence>